<keyword evidence="6" id="KW-1185">Reference proteome</keyword>
<dbReference type="RefSeq" id="WP_048452505.1">
    <property type="nucleotide sequence ID" value="NZ_JBNNPJ010000174.1"/>
</dbReference>
<keyword evidence="2" id="KW-0238">DNA-binding</keyword>
<dbReference type="InterPro" id="IPR011711">
    <property type="entry name" value="GntR_C"/>
</dbReference>
<evidence type="ECO:0000256" key="1">
    <source>
        <dbReference type="ARBA" id="ARBA00023015"/>
    </source>
</evidence>
<dbReference type="SMART" id="SM00895">
    <property type="entry name" value="FCD"/>
    <property type="match status" value="1"/>
</dbReference>
<sequence>MSHAQRLRQTIEDEIVDGVLRPGDRLDEVQLAARFGVSRTPIREALLQLAVTGLIEVKPRRGAVVSTPEPARLIEMFETMAELEAACGRLAARRLTDEHQGDLVTALAACRAAAAAGDTEAYYAENAVFHAVIYRASRNGFLCEQAQGLSRRLAPFRRVQLRARNRLRQSLAEHEGAVEAILAGDEALAGARLHAHVLVQGDRFAELIRSLPGGSAAA</sequence>
<dbReference type="Pfam" id="PF00392">
    <property type="entry name" value="GntR"/>
    <property type="match status" value="1"/>
</dbReference>
<evidence type="ECO:0000256" key="2">
    <source>
        <dbReference type="ARBA" id="ARBA00023125"/>
    </source>
</evidence>
<proteinExistence type="predicted"/>
<dbReference type="SMART" id="SM00345">
    <property type="entry name" value="HTH_GNTR"/>
    <property type="match status" value="1"/>
</dbReference>
<name>A0A0J6SQ60_9HYPH</name>
<dbReference type="InterPro" id="IPR000524">
    <property type="entry name" value="Tscrpt_reg_HTH_GntR"/>
</dbReference>
<dbReference type="Pfam" id="PF07729">
    <property type="entry name" value="FCD"/>
    <property type="match status" value="1"/>
</dbReference>
<dbReference type="PANTHER" id="PTHR43537:SF49">
    <property type="entry name" value="TRANSCRIPTIONAL REGULATORY PROTEIN"/>
    <property type="match status" value="1"/>
</dbReference>
<dbReference type="AlphaFoldDB" id="A0A0J6SQ60"/>
<organism evidence="5 6">
    <name type="scientific">Methylobacterium tarhaniae</name>
    <dbReference type="NCBI Taxonomy" id="1187852"/>
    <lineage>
        <taxon>Bacteria</taxon>
        <taxon>Pseudomonadati</taxon>
        <taxon>Pseudomonadota</taxon>
        <taxon>Alphaproteobacteria</taxon>
        <taxon>Hyphomicrobiales</taxon>
        <taxon>Methylobacteriaceae</taxon>
        <taxon>Methylobacterium</taxon>
    </lineage>
</organism>
<evidence type="ECO:0000256" key="3">
    <source>
        <dbReference type="ARBA" id="ARBA00023163"/>
    </source>
</evidence>
<dbReference type="InterPro" id="IPR036390">
    <property type="entry name" value="WH_DNA-bd_sf"/>
</dbReference>
<dbReference type="SUPFAM" id="SSF46785">
    <property type="entry name" value="Winged helix' DNA-binding domain"/>
    <property type="match status" value="1"/>
</dbReference>
<dbReference type="Proteomes" id="UP000036449">
    <property type="component" value="Unassembled WGS sequence"/>
</dbReference>
<dbReference type="PANTHER" id="PTHR43537">
    <property type="entry name" value="TRANSCRIPTIONAL REGULATOR, GNTR FAMILY"/>
    <property type="match status" value="1"/>
</dbReference>
<keyword evidence="1" id="KW-0805">Transcription regulation</keyword>
<evidence type="ECO:0000259" key="4">
    <source>
        <dbReference type="PROSITE" id="PS50949"/>
    </source>
</evidence>
<feature type="domain" description="HTH gntR-type" evidence="4">
    <location>
        <begin position="1"/>
        <end position="68"/>
    </location>
</feature>
<dbReference type="GO" id="GO:0003700">
    <property type="term" value="F:DNA-binding transcription factor activity"/>
    <property type="evidence" value="ECO:0007669"/>
    <property type="project" value="InterPro"/>
</dbReference>
<dbReference type="Gene3D" id="1.10.10.10">
    <property type="entry name" value="Winged helix-like DNA-binding domain superfamily/Winged helix DNA-binding domain"/>
    <property type="match status" value="1"/>
</dbReference>
<evidence type="ECO:0000313" key="5">
    <source>
        <dbReference type="EMBL" id="KMO37375.1"/>
    </source>
</evidence>
<dbReference type="PATRIC" id="fig|1187852.3.peg.1253"/>
<dbReference type="GO" id="GO:0003677">
    <property type="term" value="F:DNA binding"/>
    <property type="evidence" value="ECO:0007669"/>
    <property type="project" value="UniProtKB-KW"/>
</dbReference>
<dbReference type="OrthoDB" id="9789310at2"/>
<gene>
    <name evidence="5" type="ORF">VQ03_19260</name>
</gene>
<dbReference type="InterPro" id="IPR036388">
    <property type="entry name" value="WH-like_DNA-bd_sf"/>
</dbReference>
<dbReference type="SUPFAM" id="SSF48008">
    <property type="entry name" value="GntR ligand-binding domain-like"/>
    <property type="match status" value="1"/>
</dbReference>
<dbReference type="InterPro" id="IPR008920">
    <property type="entry name" value="TF_FadR/GntR_C"/>
</dbReference>
<evidence type="ECO:0000313" key="6">
    <source>
        <dbReference type="Proteomes" id="UP000036449"/>
    </source>
</evidence>
<dbReference type="EMBL" id="LABZ01000134">
    <property type="protein sequence ID" value="KMO37375.1"/>
    <property type="molecule type" value="Genomic_DNA"/>
</dbReference>
<dbReference type="Gene3D" id="1.20.120.530">
    <property type="entry name" value="GntR ligand-binding domain-like"/>
    <property type="match status" value="1"/>
</dbReference>
<protein>
    <submittedName>
        <fullName evidence="5">AsnC family transcriptional regulator</fullName>
    </submittedName>
</protein>
<dbReference type="PROSITE" id="PS50949">
    <property type="entry name" value="HTH_GNTR"/>
    <property type="match status" value="1"/>
</dbReference>
<keyword evidence="3" id="KW-0804">Transcription</keyword>
<comment type="caution">
    <text evidence="5">The sequence shown here is derived from an EMBL/GenBank/DDBJ whole genome shotgun (WGS) entry which is preliminary data.</text>
</comment>
<dbReference type="CDD" id="cd07377">
    <property type="entry name" value="WHTH_GntR"/>
    <property type="match status" value="1"/>
</dbReference>
<reference evidence="5 6" key="1">
    <citation type="submission" date="2015-03" db="EMBL/GenBank/DDBJ databases">
        <title>Genome sequencing of Methylobacterium tarhaniae DSM 25844.</title>
        <authorList>
            <person name="Chaudhry V."/>
            <person name="Patil P.B."/>
        </authorList>
    </citation>
    <scope>NUCLEOTIDE SEQUENCE [LARGE SCALE GENOMIC DNA]</scope>
    <source>
        <strain evidence="5 6">DSM 25844</strain>
    </source>
</reference>
<accession>A0A0J6SQ60</accession>
<dbReference type="PRINTS" id="PR00035">
    <property type="entry name" value="HTHGNTR"/>
</dbReference>